<reference evidence="13" key="1">
    <citation type="journal article" date="2022" name="Proc. Natl. Acad. Sci. U.S.A.">
        <title>Life cycle and functional genomics of the unicellular red alga Galdieria for elucidating algal and plant evolution and industrial use.</title>
        <authorList>
            <person name="Hirooka S."/>
            <person name="Itabashi T."/>
            <person name="Ichinose T.M."/>
            <person name="Onuma R."/>
            <person name="Fujiwara T."/>
            <person name="Yamashita S."/>
            <person name="Jong L.W."/>
            <person name="Tomita R."/>
            <person name="Iwane A.H."/>
            <person name="Miyagishima S.Y."/>
        </authorList>
    </citation>
    <scope>NUCLEOTIDE SEQUENCE</scope>
    <source>
        <strain evidence="13">NBRC 102759</strain>
    </source>
</reference>
<evidence type="ECO:0000259" key="12">
    <source>
        <dbReference type="Pfam" id="PF02517"/>
    </source>
</evidence>
<feature type="transmembrane region" description="Helical" evidence="11">
    <location>
        <begin position="170"/>
        <end position="191"/>
    </location>
</feature>
<dbReference type="PANTHER" id="PTHR13046">
    <property type="entry name" value="PROTEASE U48 CAAX PRENYL PROTEASE RCE1"/>
    <property type="match status" value="1"/>
</dbReference>
<keyword evidence="8 11" id="KW-0472">Membrane</keyword>
<gene>
    <name evidence="13" type="ORF">GpartN1_g1222.t1</name>
</gene>
<dbReference type="Pfam" id="PF02517">
    <property type="entry name" value="Rce1-like"/>
    <property type="match status" value="1"/>
</dbReference>
<name>A0A9C7UNE4_9RHOD</name>
<accession>A0A9C7UNE4</accession>
<evidence type="ECO:0000256" key="2">
    <source>
        <dbReference type="ARBA" id="ARBA00006897"/>
    </source>
</evidence>
<dbReference type="InterPro" id="IPR039731">
    <property type="entry name" value="Rce1"/>
</dbReference>
<keyword evidence="6" id="KW-0256">Endoplasmic reticulum</keyword>
<evidence type="ECO:0000256" key="5">
    <source>
        <dbReference type="ARBA" id="ARBA00022801"/>
    </source>
</evidence>
<organism evidence="13 14">
    <name type="scientific">Galdieria partita</name>
    <dbReference type="NCBI Taxonomy" id="83374"/>
    <lineage>
        <taxon>Eukaryota</taxon>
        <taxon>Rhodophyta</taxon>
        <taxon>Bangiophyceae</taxon>
        <taxon>Galdieriales</taxon>
        <taxon>Galdieriaceae</taxon>
        <taxon>Galdieria</taxon>
    </lineage>
</organism>
<keyword evidence="3" id="KW-0645">Protease</keyword>
<keyword evidence="14" id="KW-1185">Reference proteome</keyword>
<feature type="transmembrane region" description="Helical" evidence="11">
    <location>
        <begin position="203"/>
        <end position="222"/>
    </location>
</feature>
<sequence length="276" mass="31968">MNSLHVEQCLWFSYSFSLFLCTSLVGLLYLPWFYGDRNDCKIIKRRSLAMLSFATVVYSVIDLDVMSYLFELTEEQTKRVISSSSATFFDSFSPILLLFMGPCALYIMDFTTYLLRGVSIEESLKLTLPLLVQDPCIVVRNLIVAPLSEELVFRGCICKLFSYCTSSRSAILLSSTFFAASHCHHFIYRSFVYKSFRTAMLETALQCLYTFLFGVYSAWVFIRSRRVITSICLHSFCNFIGTPDFFKIWSHNHRWPLLLVYFIGIFLFLYSVLNVS</sequence>
<evidence type="ECO:0000256" key="8">
    <source>
        <dbReference type="ARBA" id="ARBA00023136"/>
    </source>
</evidence>
<evidence type="ECO:0000256" key="6">
    <source>
        <dbReference type="ARBA" id="ARBA00022824"/>
    </source>
</evidence>
<evidence type="ECO:0000256" key="10">
    <source>
        <dbReference type="ARBA" id="ARBA00049729"/>
    </source>
</evidence>
<feature type="transmembrane region" description="Helical" evidence="11">
    <location>
        <begin position="12"/>
        <end position="35"/>
    </location>
</feature>
<dbReference type="PANTHER" id="PTHR13046:SF0">
    <property type="entry name" value="CAAX PRENYL PROTEASE 2"/>
    <property type="match status" value="1"/>
</dbReference>
<keyword evidence="4 11" id="KW-0812">Transmembrane</keyword>
<evidence type="ECO:0000256" key="11">
    <source>
        <dbReference type="SAM" id="Phobius"/>
    </source>
</evidence>
<dbReference type="InterPro" id="IPR003675">
    <property type="entry name" value="Rce1/LyrA-like_dom"/>
</dbReference>
<proteinExistence type="inferred from homology"/>
<evidence type="ECO:0000256" key="1">
    <source>
        <dbReference type="ARBA" id="ARBA00004477"/>
    </source>
</evidence>
<dbReference type="GO" id="GO:0071586">
    <property type="term" value="P:CAAX-box protein processing"/>
    <property type="evidence" value="ECO:0007669"/>
    <property type="project" value="InterPro"/>
</dbReference>
<comment type="similarity">
    <text evidence="2">Belongs to the peptidase U48 family.</text>
</comment>
<protein>
    <recommendedName>
        <fullName evidence="10">intramembrane prenyl-peptidase Rce1</fullName>
        <ecNumber evidence="10">3.4.26.1</ecNumber>
    </recommendedName>
</protein>
<feature type="transmembrane region" description="Helical" evidence="11">
    <location>
        <begin position="47"/>
        <end position="70"/>
    </location>
</feature>
<evidence type="ECO:0000313" key="13">
    <source>
        <dbReference type="EMBL" id="GJQ09431.1"/>
    </source>
</evidence>
<evidence type="ECO:0000313" key="14">
    <source>
        <dbReference type="Proteomes" id="UP001061958"/>
    </source>
</evidence>
<feature type="transmembrane region" description="Helical" evidence="11">
    <location>
        <begin position="255"/>
        <end position="273"/>
    </location>
</feature>
<dbReference type="EC" id="3.4.26.1" evidence="10"/>
<dbReference type="EMBL" id="BQMJ01000008">
    <property type="protein sequence ID" value="GJQ09431.1"/>
    <property type="molecule type" value="Genomic_DNA"/>
</dbReference>
<evidence type="ECO:0000256" key="3">
    <source>
        <dbReference type="ARBA" id="ARBA00022670"/>
    </source>
</evidence>
<feature type="domain" description="CAAX prenyl protease 2/Lysostaphin resistance protein A-like" evidence="12">
    <location>
        <begin position="137"/>
        <end position="240"/>
    </location>
</feature>
<dbReference type="AlphaFoldDB" id="A0A9C7UNE4"/>
<dbReference type="GO" id="GO:0005789">
    <property type="term" value="C:endoplasmic reticulum membrane"/>
    <property type="evidence" value="ECO:0007669"/>
    <property type="project" value="UniProtKB-SubCell"/>
</dbReference>
<feature type="transmembrane region" description="Helical" evidence="11">
    <location>
        <begin position="95"/>
        <end position="115"/>
    </location>
</feature>
<comment type="caution">
    <text evidence="13">The sequence shown here is derived from an EMBL/GenBank/DDBJ whole genome shotgun (WGS) entry which is preliminary data.</text>
</comment>
<comment type="catalytic activity">
    <reaction evidence="9">
        <text>Hydrolyzes the peptide bond -P2-(S-farnesyl or geranylgeranyl)C-P1'-P2'-P3'-COOH where P1' and P2' are amino acids with aliphatic sidechains and P3' is any C-terminal residue.</text>
        <dbReference type="EC" id="3.4.26.1"/>
    </reaction>
</comment>
<evidence type="ECO:0000256" key="9">
    <source>
        <dbReference type="ARBA" id="ARBA00047280"/>
    </source>
</evidence>
<evidence type="ECO:0000256" key="7">
    <source>
        <dbReference type="ARBA" id="ARBA00022989"/>
    </source>
</evidence>
<keyword evidence="7 11" id="KW-1133">Transmembrane helix</keyword>
<evidence type="ECO:0000256" key="4">
    <source>
        <dbReference type="ARBA" id="ARBA00022692"/>
    </source>
</evidence>
<dbReference type="GO" id="GO:0004222">
    <property type="term" value="F:metalloendopeptidase activity"/>
    <property type="evidence" value="ECO:0007669"/>
    <property type="project" value="InterPro"/>
</dbReference>
<dbReference type="OrthoDB" id="271604at2759"/>
<reference evidence="13" key="2">
    <citation type="submission" date="2022-01" db="EMBL/GenBank/DDBJ databases">
        <authorList>
            <person name="Hirooka S."/>
            <person name="Miyagishima S.Y."/>
        </authorList>
    </citation>
    <scope>NUCLEOTIDE SEQUENCE</scope>
    <source>
        <strain evidence="13">NBRC 102759</strain>
    </source>
</reference>
<dbReference type="Proteomes" id="UP001061958">
    <property type="component" value="Unassembled WGS sequence"/>
</dbReference>
<comment type="subcellular location">
    <subcellularLocation>
        <location evidence="1">Endoplasmic reticulum membrane</location>
        <topology evidence="1">Multi-pass membrane protein</topology>
    </subcellularLocation>
</comment>
<keyword evidence="5" id="KW-0378">Hydrolase</keyword>